<dbReference type="GeneID" id="93734922"/>
<evidence type="ECO:0000256" key="5">
    <source>
        <dbReference type="ARBA" id="ARBA00023027"/>
    </source>
</evidence>
<dbReference type="AlphaFoldDB" id="A0A068YYT5"/>
<dbReference type="PANTHER" id="PTHR43275">
    <property type="entry name" value="D-MALATE DEHYDROGENASE [DECARBOXYLATING]"/>
    <property type="match status" value="1"/>
</dbReference>
<comment type="cofactor">
    <cofactor evidence="2">
        <name>Mg(2+)</name>
        <dbReference type="ChEBI" id="CHEBI:18420"/>
    </cofactor>
</comment>
<keyword evidence="6" id="KW-0464">Manganese</keyword>
<dbReference type="SUPFAM" id="SSF53218">
    <property type="entry name" value="Molybdenum cofactor biosynthesis proteins"/>
    <property type="match status" value="1"/>
</dbReference>
<dbReference type="InterPro" id="IPR001453">
    <property type="entry name" value="MoaB/Mog_dom"/>
</dbReference>
<accession>A0A068YYT5</accession>
<dbReference type="SMART" id="SM00852">
    <property type="entry name" value="MoCF_biosynth"/>
    <property type="match status" value="1"/>
</dbReference>
<dbReference type="RefSeq" id="WP_040264156.1">
    <property type="nucleotide sequence ID" value="NZ_CP050855.1"/>
</dbReference>
<dbReference type="SMART" id="SM01329">
    <property type="entry name" value="Iso_dh"/>
    <property type="match status" value="1"/>
</dbReference>
<dbReference type="EMBL" id="CP050855">
    <property type="protein sequence ID" value="QLH61644.1"/>
    <property type="molecule type" value="Genomic_DNA"/>
</dbReference>
<dbReference type="STRING" id="138074.SYMBAF_140053"/>
<dbReference type="GO" id="GO:0016616">
    <property type="term" value="F:oxidoreductase activity, acting on the CH-OH group of donors, NAD or NADP as acceptor"/>
    <property type="evidence" value="ECO:0007669"/>
    <property type="project" value="InterPro"/>
</dbReference>
<reference evidence="7 8" key="1">
    <citation type="journal article" date="2014" name="Genome Announc.">
        <title>Whole-Genome Sequence of Serratia symbiotica Strain CWBI-2.3T, a Free-Living Symbiont of the Black Bean Aphid Aphis fabae.</title>
        <authorList>
            <person name="Foray V."/>
            <person name="Grigorescu A.S."/>
            <person name="Sabri A."/>
            <person name="Haubruge E."/>
            <person name="Lognay G."/>
            <person name="Francis F."/>
            <person name="Fauconnier M.L."/>
            <person name="Hance T."/>
            <person name="Thonart P."/>
        </authorList>
    </citation>
    <scope>NUCLEOTIDE SEQUENCE [LARGE SCALE GENOMIC DNA]</scope>
    <source>
        <strain evidence="7">CWBI-2.3</strain>
    </source>
</reference>
<evidence type="ECO:0000256" key="2">
    <source>
        <dbReference type="ARBA" id="ARBA00001946"/>
    </source>
</evidence>
<evidence type="ECO:0000313" key="7">
    <source>
        <dbReference type="EMBL" id="QLH61644.1"/>
    </source>
</evidence>
<dbReference type="PANTHER" id="PTHR43275:SF1">
    <property type="entry name" value="D-MALATE DEHYDROGENASE [DECARBOXYLATING]"/>
    <property type="match status" value="1"/>
</dbReference>
<name>A0A068YYT5_9GAMM</name>
<dbReference type="GO" id="GO:0000287">
    <property type="term" value="F:magnesium ion binding"/>
    <property type="evidence" value="ECO:0007669"/>
    <property type="project" value="InterPro"/>
</dbReference>
<evidence type="ECO:0000256" key="4">
    <source>
        <dbReference type="ARBA" id="ARBA00023002"/>
    </source>
</evidence>
<dbReference type="Gene3D" id="3.40.980.10">
    <property type="entry name" value="MoaB/Mog-like domain"/>
    <property type="match status" value="1"/>
</dbReference>
<evidence type="ECO:0000256" key="1">
    <source>
        <dbReference type="ARBA" id="ARBA00001936"/>
    </source>
</evidence>
<dbReference type="Proteomes" id="UP000042738">
    <property type="component" value="Chromosome"/>
</dbReference>
<sequence>MKKVLILPGDGIGQEVCEAALPVISALNLPITLSWGEIGWECWKKAGDPVPAQTWDKIRQVDAVLVGAITSKGKAEAERALPAHLQGESIAYLSPVIQLRQRLGLFANIRPVRYIEGARRPFRCCVIRENTEGLYSGMDFKGIGAEVSDWLKHPNIDKYGPEEAAWTVRLQTRFGLERLFYTTFDYARQHHFSRVTFADKPNVMRESGHFAAEVFYEVAAQFSDIAADIQNVDAVALRLVLKPDEYGVIVAENMFGDILSDLAAGMMGGLGLAPSANVGSHIPYFEPVHGSAPGMAGKNKANPSAMFYSIALMLDYLGFHRQAKAIDLAVDRVIREGKITTYDLGGTATTQQMAHAIIRTINAPAVTRTACVITIGDELLSGQYQNSNQQHLSQLLAAADYQVRLQIVCADNIRQISRILNACCGQNELVVVCGGLGPTSDDKTREAVANAVNHPLIHHENVWVTIQQQLRKLGVPDDKSNRLQALFPSGSRILANPSGTAPGFYISSGGSQVVALPGPPSQALPMLESYLSLTNKREAGKNKYDWMLIGISEGEVESKVRELLPFTEWDIHFLWKSPYVLMQIETPPSQPMQQSILNTLDEIFQAHLVSKNNKTAVNLLNDVCDISWATPDAALSVLLLNEKSVTEGKPPLCAEVSINPTLASVVTSDNLLEKMTMSVRLQSGATQTVAFPYKNTLLQKSIPEYAAWCVLNALATDNG</sequence>
<dbReference type="SUPFAM" id="SSF53659">
    <property type="entry name" value="Isocitrate/Isopropylmalate dehydrogenase-like"/>
    <property type="match status" value="1"/>
</dbReference>
<keyword evidence="4" id="KW-0560">Oxidoreductase</keyword>
<dbReference type="InterPro" id="IPR019818">
    <property type="entry name" value="IsoCit/isopropylmalate_DH_CS"/>
</dbReference>
<evidence type="ECO:0000256" key="3">
    <source>
        <dbReference type="ARBA" id="ARBA00022723"/>
    </source>
</evidence>
<protein>
    <submittedName>
        <fullName evidence="7">Isocitrate/isopropylmalate dehydrogenase family protein</fullName>
    </submittedName>
</protein>
<keyword evidence="5" id="KW-0520">NAD</keyword>
<dbReference type="InterPro" id="IPR036425">
    <property type="entry name" value="MoaB/Mog-like_dom_sf"/>
</dbReference>
<dbReference type="InterPro" id="IPR024084">
    <property type="entry name" value="IsoPropMal-DH-like_dom"/>
</dbReference>
<gene>
    <name evidence="7" type="ORF">SYMBAF_00055</name>
</gene>
<dbReference type="Pfam" id="PF00994">
    <property type="entry name" value="MoCF_biosynth"/>
    <property type="match status" value="1"/>
</dbReference>
<organism evidence="7 8">
    <name type="scientific">Serratia symbiotica</name>
    <dbReference type="NCBI Taxonomy" id="138074"/>
    <lineage>
        <taxon>Bacteria</taxon>
        <taxon>Pseudomonadati</taxon>
        <taxon>Pseudomonadota</taxon>
        <taxon>Gammaproteobacteria</taxon>
        <taxon>Enterobacterales</taxon>
        <taxon>Yersiniaceae</taxon>
        <taxon>Serratia</taxon>
    </lineage>
</organism>
<dbReference type="Pfam" id="PF00180">
    <property type="entry name" value="Iso_dh"/>
    <property type="match status" value="1"/>
</dbReference>
<dbReference type="PROSITE" id="PS00470">
    <property type="entry name" value="IDH_IMDH"/>
    <property type="match status" value="1"/>
</dbReference>
<proteinExistence type="predicted"/>
<comment type="cofactor">
    <cofactor evidence="1">
        <name>Mn(2+)</name>
        <dbReference type="ChEBI" id="CHEBI:29035"/>
    </cofactor>
</comment>
<dbReference type="CDD" id="cd00885">
    <property type="entry name" value="cinA"/>
    <property type="match status" value="1"/>
</dbReference>
<keyword evidence="3" id="KW-0479">Metal-binding</keyword>
<dbReference type="GO" id="GO:0051287">
    <property type="term" value="F:NAD binding"/>
    <property type="evidence" value="ECO:0007669"/>
    <property type="project" value="InterPro"/>
</dbReference>
<evidence type="ECO:0000313" key="8">
    <source>
        <dbReference type="Proteomes" id="UP000042738"/>
    </source>
</evidence>
<evidence type="ECO:0000256" key="6">
    <source>
        <dbReference type="ARBA" id="ARBA00023211"/>
    </source>
</evidence>
<dbReference type="Gene3D" id="3.40.718.10">
    <property type="entry name" value="Isopropylmalate Dehydrogenase"/>
    <property type="match status" value="1"/>
</dbReference>
<dbReference type="InterPro" id="IPR050501">
    <property type="entry name" value="ICDH/IPMDH"/>
</dbReference>